<dbReference type="Proteomes" id="UP000235786">
    <property type="component" value="Unassembled WGS sequence"/>
</dbReference>
<dbReference type="EMBL" id="KZ613959">
    <property type="protein sequence ID" value="PMD32326.1"/>
    <property type="molecule type" value="Genomic_DNA"/>
</dbReference>
<gene>
    <name evidence="2" type="ORF">L207DRAFT_640138</name>
</gene>
<evidence type="ECO:0000313" key="2">
    <source>
        <dbReference type="EMBL" id="PMD32326.1"/>
    </source>
</evidence>
<name>A0A2J6R1D4_HYAVF</name>
<dbReference type="AlphaFoldDB" id="A0A2J6R1D4"/>
<accession>A0A2J6R1D4</accession>
<reference evidence="2 3" key="1">
    <citation type="submission" date="2016-04" db="EMBL/GenBank/DDBJ databases">
        <title>A degradative enzymes factory behind the ericoid mycorrhizal symbiosis.</title>
        <authorList>
            <consortium name="DOE Joint Genome Institute"/>
            <person name="Martino E."/>
            <person name="Morin E."/>
            <person name="Grelet G."/>
            <person name="Kuo A."/>
            <person name="Kohler A."/>
            <person name="Daghino S."/>
            <person name="Barry K."/>
            <person name="Choi C."/>
            <person name="Cichocki N."/>
            <person name="Clum A."/>
            <person name="Copeland A."/>
            <person name="Hainaut M."/>
            <person name="Haridas S."/>
            <person name="Labutti K."/>
            <person name="Lindquist E."/>
            <person name="Lipzen A."/>
            <person name="Khouja H.-R."/>
            <person name="Murat C."/>
            <person name="Ohm R."/>
            <person name="Olson A."/>
            <person name="Spatafora J."/>
            <person name="Veneault-Fourrey C."/>
            <person name="Henrissat B."/>
            <person name="Grigoriev I."/>
            <person name="Martin F."/>
            <person name="Perotto S."/>
        </authorList>
    </citation>
    <scope>NUCLEOTIDE SEQUENCE [LARGE SCALE GENOMIC DNA]</scope>
    <source>
        <strain evidence="2 3">F</strain>
    </source>
</reference>
<evidence type="ECO:0000256" key="1">
    <source>
        <dbReference type="SAM" id="MobiDB-lite"/>
    </source>
</evidence>
<dbReference type="OrthoDB" id="10348606at2759"/>
<proteinExistence type="predicted"/>
<keyword evidence="3" id="KW-1185">Reference proteome</keyword>
<sequence>MKQFSLLHDILPLANYPIQFFELGFNCGFCTIHLSPIIMKSFFALAVTMATIACAAPIAAPGSEIAEGFPLWIKDREAAPTSEVAEGFPTWIKQRDADPGSEVAEGFPTWIKDREATPGSDAAEGFPTWIKERQPAPGSDAAEGFPTWIKERA</sequence>
<protein>
    <submittedName>
        <fullName evidence="2">Uncharacterized protein</fullName>
    </submittedName>
</protein>
<feature type="region of interest" description="Disordered" evidence="1">
    <location>
        <begin position="131"/>
        <end position="153"/>
    </location>
</feature>
<evidence type="ECO:0000313" key="3">
    <source>
        <dbReference type="Proteomes" id="UP000235786"/>
    </source>
</evidence>
<organism evidence="2 3">
    <name type="scientific">Hyaloscypha variabilis (strain UAMH 11265 / GT02V1 / F)</name>
    <name type="common">Meliniomyces variabilis</name>
    <dbReference type="NCBI Taxonomy" id="1149755"/>
    <lineage>
        <taxon>Eukaryota</taxon>
        <taxon>Fungi</taxon>
        <taxon>Dikarya</taxon>
        <taxon>Ascomycota</taxon>
        <taxon>Pezizomycotina</taxon>
        <taxon>Leotiomycetes</taxon>
        <taxon>Helotiales</taxon>
        <taxon>Hyaloscyphaceae</taxon>
        <taxon>Hyaloscypha</taxon>
        <taxon>Hyaloscypha variabilis</taxon>
    </lineage>
</organism>